<name>A0A255YWU5_9PROT</name>
<evidence type="ECO:0000313" key="4">
    <source>
        <dbReference type="Proteomes" id="UP000216998"/>
    </source>
</evidence>
<reference evidence="3 4" key="1">
    <citation type="submission" date="2017-07" db="EMBL/GenBank/DDBJ databases">
        <title>Niveispirillum cyanobacteriorum sp. nov., isolated from cyanobacterial aggregates in a eutrophic lake.</title>
        <authorList>
            <person name="Cai H."/>
        </authorList>
    </citation>
    <scope>NUCLEOTIDE SEQUENCE [LARGE SCALE GENOMIC DNA]</scope>
    <source>
        <strain evidence="4">TH1-14</strain>
    </source>
</reference>
<keyword evidence="2" id="KW-0812">Transmembrane</keyword>
<dbReference type="EMBL" id="NOXU01000030">
    <property type="protein sequence ID" value="OYQ33706.1"/>
    <property type="molecule type" value="Genomic_DNA"/>
</dbReference>
<organism evidence="3 4">
    <name type="scientific">Niveispirillum lacus</name>
    <dbReference type="NCBI Taxonomy" id="1981099"/>
    <lineage>
        <taxon>Bacteria</taxon>
        <taxon>Pseudomonadati</taxon>
        <taxon>Pseudomonadota</taxon>
        <taxon>Alphaproteobacteria</taxon>
        <taxon>Rhodospirillales</taxon>
        <taxon>Azospirillaceae</taxon>
        <taxon>Niveispirillum</taxon>
    </lineage>
</organism>
<feature type="region of interest" description="Disordered" evidence="1">
    <location>
        <begin position="1"/>
        <end position="21"/>
    </location>
</feature>
<feature type="compositionally biased region" description="Pro residues" evidence="1">
    <location>
        <begin position="50"/>
        <end position="62"/>
    </location>
</feature>
<feature type="region of interest" description="Disordered" evidence="1">
    <location>
        <begin position="43"/>
        <end position="70"/>
    </location>
</feature>
<comment type="caution">
    <text evidence="3">The sequence shown here is derived from an EMBL/GenBank/DDBJ whole genome shotgun (WGS) entry which is preliminary data.</text>
</comment>
<keyword evidence="2" id="KW-0472">Membrane</keyword>
<protein>
    <submittedName>
        <fullName evidence="3">Uncharacterized protein</fullName>
    </submittedName>
</protein>
<keyword evidence="2" id="KW-1133">Transmembrane helix</keyword>
<evidence type="ECO:0000256" key="1">
    <source>
        <dbReference type="SAM" id="MobiDB-lite"/>
    </source>
</evidence>
<dbReference type="RefSeq" id="WP_094457148.1">
    <property type="nucleotide sequence ID" value="NZ_NOXU01000030.1"/>
</dbReference>
<proteinExistence type="predicted"/>
<feature type="transmembrane region" description="Helical" evidence="2">
    <location>
        <begin position="88"/>
        <end position="105"/>
    </location>
</feature>
<gene>
    <name evidence="3" type="ORF">CHU95_15255</name>
</gene>
<keyword evidence="4" id="KW-1185">Reference proteome</keyword>
<accession>A0A255YWU5</accession>
<dbReference type="AlphaFoldDB" id="A0A255YWU5"/>
<sequence>MSDPELTSNPGPATPVPAPVDPAIETSRLERIEARLAALEDRLAGAGAALPPPRDTEPPPSPAGNKGGLDAMPTILASLNDFVRNNPVLTLIAIIVGLVVLSHLFD</sequence>
<evidence type="ECO:0000256" key="2">
    <source>
        <dbReference type="SAM" id="Phobius"/>
    </source>
</evidence>
<evidence type="ECO:0000313" key="3">
    <source>
        <dbReference type="EMBL" id="OYQ33706.1"/>
    </source>
</evidence>
<dbReference type="Proteomes" id="UP000216998">
    <property type="component" value="Unassembled WGS sequence"/>
</dbReference>